<gene>
    <name evidence="3" type="ORF">Sradi_4011700</name>
</gene>
<evidence type="ECO:0000313" key="3">
    <source>
        <dbReference type="EMBL" id="KAL0355648.1"/>
    </source>
</evidence>
<feature type="chain" id="PRO_5043464096" description="Aminotransferase-like plant mobile domain-containing protein" evidence="1">
    <location>
        <begin position="21"/>
        <end position="293"/>
    </location>
</feature>
<proteinExistence type="predicted"/>
<keyword evidence="1" id="KW-0732">Signal</keyword>
<feature type="domain" description="Aminotransferase-like plant mobile" evidence="2">
    <location>
        <begin position="25"/>
        <end position="204"/>
    </location>
</feature>
<sequence>MHQRESQGGSLFSGLLSLLALHIRSPGKDLNSIRSSTFKMASMMANGRRVSLAIPVLTSIYEGLNTIAIFSRPSHTSSSFPVHFLYAWLASYFKTHYPFWQGLCGSKMTIFSGEGRAKYYDPEEARKGIHKAEFISWACNMIVKNRSFKFVDNADAEELDHNYFVAIHSSYLTRRQGDKFIIKPYSPHRFGRQFGYFQNVLRTLKYDTCAASLGEGLRYWHLCILSKFSSKAWLPSLPANAKKLCPEAYKAWWAKVHRTFLNIACLISPKPPKIILKHKKFEDNQVDGGENNP</sequence>
<dbReference type="PANTHER" id="PTHR36607:SF23">
    <property type="entry name" value="AMINOTRANSFERASE-LIKE PLANT MOBILE DOMAIN-CONTAINING PROTEIN"/>
    <property type="match status" value="1"/>
</dbReference>
<comment type="caution">
    <text evidence="3">The sequence shown here is derived from an EMBL/GenBank/DDBJ whole genome shotgun (WGS) entry which is preliminary data.</text>
</comment>
<dbReference type="PANTHER" id="PTHR36607">
    <property type="entry name" value="1,2-DIHYDROXY-3-KETO-5-METHYLTHIOPENTENE DIOXYGENASE 4"/>
    <property type="match status" value="1"/>
</dbReference>
<reference evidence="3" key="2">
    <citation type="journal article" date="2024" name="Plant">
        <title>Genomic evolution and insights into agronomic trait innovations of Sesamum species.</title>
        <authorList>
            <person name="Miao H."/>
            <person name="Wang L."/>
            <person name="Qu L."/>
            <person name="Liu H."/>
            <person name="Sun Y."/>
            <person name="Le M."/>
            <person name="Wang Q."/>
            <person name="Wei S."/>
            <person name="Zheng Y."/>
            <person name="Lin W."/>
            <person name="Duan Y."/>
            <person name="Cao H."/>
            <person name="Xiong S."/>
            <person name="Wang X."/>
            <person name="Wei L."/>
            <person name="Li C."/>
            <person name="Ma Q."/>
            <person name="Ju M."/>
            <person name="Zhao R."/>
            <person name="Li G."/>
            <person name="Mu C."/>
            <person name="Tian Q."/>
            <person name="Mei H."/>
            <person name="Zhang T."/>
            <person name="Gao T."/>
            <person name="Zhang H."/>
        </authorList>
    </citation>
    <scope>NUCLEOTIDE SEQUENCE</scope>
    <source>
        <strain evidence="3">G02</strain>
    </source>
</reference>
<evidence type="ECO:0000259" key="2">
    <source>
        <dbReference type="Pfam" id="PF10536"/>
    </source>
</evidence>
<dbReference type="InterPro" id="IPR019557">
    <property type="entry name" value="AminoTfrase-like_pln_mobile"/>
</dbReference>
<dbReference type="EMBL" id="JACGWJ010000017">
    <property type="protein sequence ID" value="KAL0355648.1"/>
    <property type="molecule type" value="Genomic_DNA"/>
</dbReference>
<accession>A0AAW2PIU4</accession>
<dbReference type="Pfam" id="PF10536">
    <property type="entry name" value="PMD"/>
    <property type="match status" value="1"/>
</dbReference>
<organism evidence="3">
    <name type="scientific">Sesamum radiatum</name>
    <name type="common">Black benniseed</name>
    <dbReference type="NCBI Taxonomy" id="300843"/>
    <lineage>
        <taxon>Eukaryota</taxon>
        <taxon>Viridiplantae</taxon>
        <taxon>Streptophyta</taxon>
        <taxon>Embryophyta</taxon>
        <taxon>Tracheophyta</taxon>
        <taxon>Spermatophyta</taxon>
        <taxon>Magnoliopsida</taxon>
        <taxon>eudicotyledons</taxon>
        <taxon>Gunneridae</taxon>
        <taxon>Pentapetalae</taxon>
        <taxon>asterids</taxon>
        <taxon>lamiids</taxon>
        <taxon>Lamiales</taxon>
        <taxon>Pedaliaceae</taxon>
        <taxon>Sesamum</taxon>
    </lineage>
</organism>
<dbReference type="AlphaFoldDB" id="A0AAW2PIU4"/>
<feature type="signal peptide" evidence="1">
    <location>
        <begin position="1"/>
        <end position="20"/>
    </location>
</feature>
<reference evidence="3" key="1">
    <citation type="submission" date="2020-06" db="EMBL/GenBank/DDBJ databases">
        <authorList>
            <person name="Li T."/>
            <person name="Hu X."/>
            <person name="Zhang T."/>
            <person name="Song X."/>
            <person name="Zhang H."/>
            <person name="Dai N."/>
            <person name="Sheng W."/>
            <person name="Hou X."/>
            <person name="Wei L."/>
        </authorList>
    </citation>
    <scope>NUCLEOTIDE SEQUENCE</scope>
    <source>
        <strain evidence="3">G02</strain>
        <tissue evidence="3">Leaf</tissue>
    </source>
</reference>
<evidence type="ECO:0000256" key="1">
    <source>
        <dbReference type="SAM" id="SignalP"/>
    </source>
</evidence>
<name>A0AAW2PIU4_SESRA</name>
<protein>
    <recommendedName>
        <fullName evidence="2">Aminotransferase-like plant mobile domain-containing protein</fullName>
    </recommendedName>
</protein>